<evidence type="ECO:0000256" key="2">
    <source>
        <dbReference type="ARBA" id="ARBA00022723"/>
    </source>
</evidence>
<dbReference type="PANTHER" id="PTHR22748">
    <property type="entry name" value="AP ENDONUCLEASE"/>
    <property type="match status" value="1"/>
</dbReference>
<proteinExistence type="predicted"/>
<gene>
    <name evidence="5" type="ORF">ZOSMA_156G00090</name>
</gene>
<dbReference type="GO" id="GO:0046872">
    <property type="term" value="F:metal ion binding"/>
    <property type="evidence" value="ECO:0007669"/>
    <property type="project" value="UniProtKB-KW"/>
</dbReference>
<evidence type="ECO:0000313" key="5">
    <source>
        <dbReference type="EMBL" id="KMZ72961.1"/>
    </source>
</evidence>
<dbReference type="STRING" id="29655.A0A0K9PVC7"/>
<comment type="cofactor">
    <cofactor evidence="1">
        <name>Mg(2+)</name>
        <dbReference type="ChEBI" id="CHEBI:18420"/>
    </cofactor>
</comment>
<dbReference type="AlphaFoldDB" id="A0A0K9PVC7"/>
<dbReference type="OMA" id="IDHDSEG"/>
<sequence>MLQILAFPQIKPISVSYGLGIIDHDSEGRLLTVEFDKFYLICGYIPNSGDGLKRLDYRINEWDASLSKHVKCLVGLREIEACHSYW</sequence>
<dbReference type="GO" id="GO:0006281">
    <property type="term" value="P:DNA repair"/>
    <property type="evidence" value="ECO:0007669"/>
    <property type="project" value="InterPro"/>
</dbReference>
<keyword evidence="4" id="KW-0460">Magnesium</keyword>
<evidence type="ECO:0000256" key="4">
    <source>
        <dbReference type="ARBA" id="ARBA00022842"/>
    </source>
</evidence>
<keyword evidence="3" id="KW-0378">Hydrolase</keyword>
<organism evidence="5 6">
    <name type="scientific">Zostera marina</name>
    <name type="common">Eelgrass</name>
    <dbReference type="NCBI Taxonomy" id="29655"/>
    <lineage>
        <taxon>Eukaryota</taxon>
        <taxon>Viridiplantae</taxon>
        <taxon>Streptophyta</taxon>
        <taxon>Embryophyta</taxon>
        <taxon>Tracheophyta</taxon>
        <taxon>Spermatophyta</taxon>
        <taxon>Magnoliopsida</taxon>
        <taxon>Liliopsida</taxon>
        <taxon>Zosteraceae</taxon>
        <taxon>Zostera</taxon>
    </lineage>
</organism>
<dbReference type="InterPro" id="IPR036691">
    <property type="entry name" value="Endo/exonu/phosph_ase_sf"/>
</dbReference>
<evidence type="ECO:0000256" key="1">
    <source>
        <dbReference type="ARBA" id="ARBA00001946"/>
    </source>
</evidence>
<accession>A0A0K9PVC7</accession>
<dbReference type="Proteomes" id="UP000036987">
    <property type="component" value="Unassembled WGS sequence"/>
</dbReference>
<dbReference type="EMBL" id="LFYR01000611">
    <property type="protein sequence ID" value="KMZ72961.1"/>
    <property type="molecule type" value="Genomic_DNA"/>
</dbReference>
<dbReference type="Gene3D" id="3.60.10.10">
    <property type="entry name" value="Endonuclease/exonuclease/phosphatase"/>
    <property type="match status" value="1"/>
</dbReference>
<keyword evidence="2" id="KW-0479">Metal-binding</keyword>
<dbReference type="GO" id="GO:0016787">
    <property type="term" value="F:hydrolase activity"/>
    <property type="evidence" value="ECO:0007669"/>
    <property type="project" value="UniProtKB-KW"/>
</dbReference>
<protein>
    <submittedName>
        <fullName evidence="5">Uncharacterized protein</fullName>
    </submittedName>
</protein>
<keyword evidence="6" id="KW-1185">Reference proteome</keyword>
<reference evidence="6" key="1">
    <citation type="journal article" date="2016" name="Nature">
        <title>The genome of the seagrass Zostera marina reveals angiosperm adaptation to the sea.</title>
        <authorList>
            <person name="Olsen J.L."/>
            <person name="Rouze P."/>
            <person name="Verhelst B."/>
            <person name="Lin Y.-C."/>
            <person name="Bayer T."/>
            <person name="Collen J."/>
            <person name="Dattolo E."/>
            <person name="De Paoli E."/>
            <person name="Dittami S."/>
            <person name="Maumus F."/>
            <person name="Michel G."/>
            <person name="Kersting A."/>
            <person name="Lauritano C."/>
            <person name="Lohaus R."/>
            <person name="Toepel M."/>
            <person name="Tonon T."/>
            <person name="Vanneste K."/>
            <person name="Amirebrahimi M."/>
            <person name="Brakel J."/>
            <person name="Bostroem C."/>
            <person name="Chovatia M."/>
            <person name="Grimwood J."/>
            <person name="Jenkins J.W."/>
            <person name="Jueterbock A."/>
            <person name="Mraz A."/>
            <person name="Stam W.T."/>
            <person name="Tice H."/>
            <person name="Bornberg-Bauer E."/>
            <person name="Green P.J."/>
            <person name="Pearson G.A."/>
            <person name="Procaccini G."/>
            <person name="Duarte C.M."/>
            <person name="Schmutz J."/>
            <person name="Reusch T.B.H."/>
            <person name="Van de Peer Y."/>
        </authorList>
    </citation>
    <scope>NUCLEOTIDE SEQUENCE [LARGE SCALE GENOMIC DNA]</scope>
    <source>
        <strain evidence="6">cv. Finnish</strain>
    </source>
</reference>
<dbReference type="PANTHER" id="PTHR22748:SF6">
    <property type="entry name" value="DNA-(APURINIC OR APYRIMIDINIC SITE) ENDONUCLEASE"/>
    <property type="match status" value="1"/>
</dbReference>
<dbReference type="OrthoDB" id="498125at2759"/>
<evidence type="ECO:0000313" key="6">
    <source>
        <dbReference type="Proteomes" id="UP000036987"/>
    </source>
</evidence>
<name>A0A0K9PVC7_ZOSMR</name>
<evidence type="ECO:0000256" key="3">
    <source>
        <dbReference type="ARBA" id="ARBA00022801"/>
    </source>
</evidence>
<dbReference type="SUPFAM" id="SSF56219">
    <property type="entry name" value="DNase I-like"/>
    <property type="match status" value="1"/>
</dbReference>
<comment type="caution">
    <text evidence="5">The sequence shown here is derived from an EMBL/GenBank/DDBJ whole genome shotgun (WGS) entry which is preliminary data.</text>
</comment>
<dbReference type="InterPro" id="IPR004808">
    <property type="entry name" value="AP_endonuc_1"/>
</dbReference>
<dbReference type="GO" id="GO:0004518">
    <property type="term" value="F:nuclease activity"/>
    <property type="evidence" value="ECO:0007669"/>
    <property type="project" value="InterPro"/>
</dbReference>